<dbReference type="AlphaFoldDB" id="A0A378ZYE5"/>
<dbReference type="EMBL" id="UGSK01000001">
    <property type="protein sequence ID" value="SUB02265.1"/>
    <property type="molecule type" value="Genomic_DNA"/>
</dbReference>
<accession>A0A378ZYE5</accession>
<dbReference type="Gene3D" id="3.40.50.1110">
    <property type="entry name" value="SGNH hydrolase"/>
    <property type="match status" value="1"/>
</dbReference>
<dbReference type="Pfam" id="PF13472">
    <property type="entry name" value="Lipase_GDSL_2"/>
    <property type="match status" value="1"/>
</dbReference>
<evidence type="ECO:0000313" key="4">
    <source>
        <dbReference type="Proteomes" id="UP000255000"/>
    </source>
</evidence>
<feature type="domain" description="SGNH hydrolase-type esterase" evidence="2">
    <location>
        <begin position="75"/>
        <end position="248"/>
    </location>
</feature>
<protein>
    <recommendedName>
        <fullName evidence="2">SGNH hydrolase-type esterase domain-containing protein</fullName>
    </recommendedName>
</protein>
<name>A0A378ZYE5_9HYPH</name>
<dbReference type="Proteomes" id="UP000255000">
    <property type="component" value="Unassembled WGS sequence"/>
</dbReference>
<organism evidence="3 4">
    <name type="scientific">Pannonibacter phragmitetus</name>
    <dbReference type="NCBI Taxonomy" id="121719"/>
    <lineage>
        <taxon>Bacteria</taxon>
        <taxon>Pseudomonadati</taxon>
        <taxon>Pseudomonadota</taxon>
        <taxon>Alphaproteobacteria</taxon>
        <taxon>Hyphomicrobiales</taxon>
        <taxon>Stappiaceae</taxon>
        <taxon>Pannonibacter</taxon>
    </lineage>
</organism>
<dbReference type="GO" id="GO:0016788">
    <property type="term" value="F:hydrolase activity, acting on ester bonds"/>
    <property type="evidence" value="ECO:0007669"/>
    <property type="project" value="UniProtKB-ARBA"/>
</dbReference>
<gene>
    <name evidence="3" type="ORF">NCTC13350_03217</name>
</gene>
<proteinExistence type="predicted"/>
<feature type="chain" id="PRO_5016763711" description="SGNH hydrolase-type esterase domain-containing protein" evidence="1">
    <location>
        <begin position="30"/>
        <end position="262"/>
    </location>
</feature>
<reference evidence="3 4" key="1">
    <citation type="submission" date="2018-06" db="EMBL/GenBank/DDBJ databases">
        <authorList>
            <consortium name="Pathogen Informatics"/>
            <person name="Doyle S."/>
        </authorList>
    </citation>
    <scope>NUCLEOTIDE SEQUENCE [LARGE SCALE GENOMIC DNA]</scope>
    <source>
        <strain evidence="3 4">NCTC13350</strain>
    </source>
</reference>
<keyword evidence="1" id="KW-0732">Signal</keyword>
<evidence type="ECO:0000256" key="1">
    <source>
        <dbReference type="SAM" id="SignalP"/>
    </source>
</evidence>
<evidence type="ECO:0000313" key="3">
    <source>
        <dbReference type="EMBL" id="SUB02265.1"/>
    </source>
</evidence>
<dbReference type="PROSITE" id="PS51257">
    <property type="entry name" value="PROKAR_LIPOPROTEIN"/>
    <property type="match status" value="1"/>
</dbReference>
<dbReference type="InterPro" id="IPR036514">
    <property type="entry name" value="SGNH_hydro_sf"/>
</dbReference>
<feature type="signal peptide" evidence="1">
    <location>
        <begin position="1"/>
        <end position="29"/>
    </location>
</feature>
<dbReference type="InterPro" id="IPR013830">
    <property type="entry name" value="SGNH_hydro"/>
</dbReference>
<evidence type="ECO:0000259" key="2">
    <source>
        <dbReference type="Pfam" id="PF13472"/>
    </source>
</evidence>
<sequence length="262" mass="28990">MVRRISLFILSYLVALVCGATEFSSLAHAASGCSPYDVALATTPVPPQRTWALKRLEEQGQMVAQSGGVDAVLVGDSMGERWPADLFSSLFPGERVANIGLGSDTTQGLLWRLQNVDYSSLNPRQVVLFLGTNNIQTTAPCGVQAGIQKVIEVMKENWSHLEVVYIIPVLPRGRNFEYLSDKIDELNKLFLSVSINGINVVAIPSAVDIACREGESPIWEVLRKFFPLPASCHHYNDDHLHLSDEGYKFLTEKVRPHLISQQ</sequence>
<dbReference type="SUPFAM" id="SSF52266">
    <property type="entry name" value="SGNH hydrolase"/>
    <property type="match status" value="1"/>
</dbReference>